<proteinExistence type="predicted"/>
<keyword evidence="2" id="KW-1133">Transmembrane helix</keyword>
<accession>E4WRJ4</accession>
<evidence type="ECO:0000256" key="2">
    <source>
        <dbReference type="SAM" id="Phobius"/>
    </source>
</evidence>
<dbReference type="AlphaFoldDB" id="E4WRJ4"/>
<dbReference type="Proteomes" id="UP000001307">
    <property type="component" value="Unassembled WGS sequence"/>
</dbReference>
<gene>
    <name evidence="3" type="ORF">GSOID_T00000371001</name>
</gene>
<feature type="compositionally biased region" description="Pro residues" evidence="1">
    <location>
        <begin position="79"/>
        <end position="96"/>
    </location>
</feature>
<feature type="region of interest" description="Disordered" evidence="1">
    <location>
        <begin position="77"/>
        <end position="104"/>
    </location>
</feature>
<evidence type="ECO:0000313" key="4">
    <source>
        <dbReference type="Proteomes" id="UP000001307"/>
    </source>
</evidence>
<evidence type="ECO:0000313" key="3">
    <source>
        <dbReference type="EMBL" id="CBY20376.1"/>
    </source>
</evidence>
<feature type="transmembrane region" description="Helical" evidence="2">
    <location>
        <begin position="52"/>
        <end position="74"/>
    </location>
</feature>
<dbReference type="InParanoid" id="E4WRJ4"/>
<sequence>MQNTISMFVRRLSATTISRSRPIRTPPRKNRKNTIKTEPELPKESFYQKYKYYIDSMASTAVAVTVIILIQRWFTNTAPTPPAGPSQPPAEPPKPVNPRDKFLQ</sequence>
<feature type="region of interest" description="Disordered" evidence="1">
    <location>
        <begin position="16"/>
        <end position="39"/>
    </location>
</feature>
<keyword evidence="2" id="KW-0812">Transmembrane</keyword>
<keyword evidence="4" id="KW-1185">Reference proteome</keyword>
<protein>
    <submittedName>
        <fullName evidence="3">Uncharacterized protein</fullName>
    </submittedName>
</protein>
<evidence type="ECO:0000256" key="1">
    <source>
        <dbReference type="SAM" id="MobiDB-lite"/>
    </source>
</evidence>
<name>E4WRJ4_OIKDI</name>
<keyword evidence="2" id="KW-0472">Membrane</keyword>
<reference evidence="3" key="1">
    <citation type="journal article" date="2010" name="Science">
        <title>Plasticity of animal genome architecture unmasked by rapid evolution of a pelagic tunicate.</title>
        <authorList>
            <person name="Denoeud F."/>
            <person name="Henriet S."/>
            <person name="Mungpakdee S."/>
            <person name="Aury J.M."/>
            <person name="Da Silva C."/>
            <person name="Brinkmann H."/>
            <person name="Mikhaleva J."/>
            <person name="Olsen L.C."/>
            <person name="Jubin C."/>
            <person name="Canestro C."/>
            <person name="Bouquet J.M."/>
            <person name="Danks G."/>
            <person name="Poulain J."/>
            <person name="Campsteijn C."/>
            <person name="Adamski M."/>
            <person name="Cross I."/>
            <person name="Yadetie F."/>
            <person name="Muffato M."/>
            <person name="Louis A."/>
            <person name="Butcher S."/>
            <person name="Tsagkogeorga G."/>
            <person name="Konrad A."/>
            <person name="Singh S."/>
            <person name="Jensen M.F."/>
            <person name="Cong E.H."/>
            <person name="Eikeseth-Otteraa H."/>
            <person name="Noel B."/>
            <person name="Anthouard V."/>
            <person name="Porcel B.M."/>
            <person name="Kachouri-Lafond R."/>
            <person name="Nishino A."/>
            <person name="Ugolini M."/>
            <person name="Chourrout P."/>
            <person name="Nishida H."/>
            <person name="Aasland R."/>
            <person name="Huzurbazar S."/>
            <person name="Westhof E."/>
            <person name="Delsuc F."/>
            <person name="Lehrach H."/>
            <person name="Reinhardt R."/>
            <person name="Weissenbach J."/>
            <person name="Roy S.W."/>
            <person name="Artiguenave F."/>
            <person name="Postlethwait J.H."/>
            <person name="Manak J.R."/>
            <person name="Thompson E.M."/>
            <person name="Jaillon O."/>
            <person name="Du Pasquier L."/>
            <person name="Boudinot P."/>
            <person name="Liberles D.A."/>
            <person name="Volff J.N."/>
            <person name="Philippe H."/>
            <person name="Lenhard B."/>
            <person name="Roest Crollius H."/>
            <person name="Wincker P."/>
            <person name="Chourrout D."/>
        </authorList>
    </citation>
    <scope>NUCLEOTIDE SEQUENCE [LARGE SCALE GENOMIC DNA]</scope>
</reference>
<dbReference type="EMBL" id="FN653015">
    <property type="protein sequence ID" value="CBY20376.1"/>
    <property type="molecule type" value="Genomic_DNA"/>
</dbReference>
<organism evidence="3">
    <name type="scientific">Oikopleura dioica</name>
    <name type="common">Tunicate</name>
    <dbReference type="NCBI Taxonomy" id="34765"/>
    <lineage>
        <taxon>Eukaryota</taxon>
        <taxon>Metazoa</taxon>
        <taxon>Chordata</taxon>
        <taxon>Tunicata</taxon>
        <taxon>Appendicularia</taxon>
        <taxon>Copelata</taxon>
        <taxon>Oikopleuridae</taxon>
        <taxon>Oikopleura</taxon>
    </lineage>
</organism>